<sequence>MKRLRNAPSRPLSHCPSVRCGPSTKTWLLKHMNTYLRTLAHGSGELFYLPQNACLSKLPFRALLPCARDRGVSDVHAPALEENLASTHGNASRMRARTTKKNIVMHAQHYSTSISLLSMTKRSCQAVVSPEEKNKKMEKKNTMEQPVTSASSRPGRDEEEQRQRPLAPGGPWPPSLPLFLPFPPGPTPLHCALCPPIDPTTSDGKCRVDEEEHVSPRSPAPPGGERQSFTQTEQERVRLRRRRAGGPRMGLSTNGMTMHWQASPVPASGSTYAAGDEDGRWRWRWEMGRAVRCGGGLDVLFTACGRHANYTSVLISSSTWSRA</sequence>
<gene>
    <name evidence="2" type="ORF">PCL_00521</name>
</gene>
<name>A0A2U3E550_PURLI</name>
<dbReference type="Proteomes" id="UP000245956">
    <property type="component" value="Unassembled WGS sequence"/>
</dbReference>
<proteinExistence type="predicted"/>
<comment type="caution">
    <text evidence="2">The sequence shown here is derived from an EMBL/GenBank/DDBJ whole genome shotgun (WGS) entry which is preliminary data.</text>
</comment>
<dbReference type="EMBL" id="LCWV01000011">
    <property type="protein sequence ID" value="PWI69609.1"/>
    <property type="molecule type" value="Genomic_DNA"/>
</dbReference>
<organism evidence="2 3">
    <name type="scientific">Purpureocillium lilacinum</name>
    <name type="common">Paecilomyces lilacinus</name>
    <dbReference type="NCBI Taxonomy" id="33203"/>
    <lineage>
        <taxon>Eukaryota</taxon>
        <taxon>Fungi</taxon>
        <taxon>Dikarya</taxon>
        <taxon>Ascomycota</taxon>
        <taxon>Pezizomycotina</taxon>
        <taxon>Sordariomycetes</taxon>
        <taxon>Hypocreomycetidae</taxon>
        <taxon>Hypocreales</taxon>
        <taxon>Ophiocordycipitaceae</taxon>
        <taxon>Purpureocillium</taxon>
    </lineage>
</organism>
<feature type="compositionally biased region" description="Pro residues" evidence="1">
    <location>
        <begin position="168"/>
        <end position="181"/>
    </location>
</feature>
<evidence type="ECO:0000256" key="1">
    <source>
        <dbReference type="SAM" id="MobiDB-lite"/>
    </source>
</evidence>
<evidence type="ECO:0000313" key="3">
    <source>
        <dbReference type="Proteomes" id="UP000245956"/>
    </source>
</evidence>
<reference evidence="2 3" key="1">
    <citation type="journal article" date="2016" name="Front. Microbiol.">
        <title>Genome and transcriptome sequences reveal the specific parasitism of the nematophagous Purpureocillium lilacinum 36-1.</title>
        <authorList>
            <person name="Xie J."/>
            <person name="Li S."/>
            <person name="Mo C."/>
            <person name="Xiao X."/>
            <person name="Peng D."/>
            <person name="Wang G."/>
            <person name="Xiao Y."/>
        </authorList>
    </citation>
    <scope>NUCLEOTIDE SEQUENCE [LARGE SCALE GENOMIC DNA]</scope>
    <source>
        <strain evidence="2 3">36-1</strain>
    </source>
</reference>
<feature type="compositionally biased region" description="Basic and acidic residues" evidence="1">
    <location>
        <begin position="130"/>
        <end position="142"/>
    </location>
</feature>
<evidence type="ECO:0000313" key="2">
    <source>
        <dbReference type="EMBL" id="PWI69609.1"/>
    </source>
</evidence>
<feature type="region of interest" description="Disordered" evidence="1">
    <location>
        <begin position="202"/>
        <end position="258"/>
    </location>
</feature>
<feature type="region of interest" description="Disordered" evidence="1">
    <location>
        <begin position="127"/>
        <end position="181"/>
    </location>
</feature>
<dbReference type="AlphaFoldDB" id="A0A2U3E550"/>
<protein>
    <submittedName>
        <fullName evidence="2">Uncharacterized protein</fullName>
    </submittedName>
</protein>
<accession>A0A2U3E550</accession>
<feature type="compositionally biased region" description="Basic and acidic residues" evidence="1">
    <location>
        <begin position="204"/>
        <end position="215"/>
    </location>
</feature>
<feature type="compositionally biased region" description="Basic and acidic residues" evidence="1">
    <location>
        <begin position="154"/>
        <end position="163"/>
    </location>
</feature>